<dbReference type="AlphaFoldDB" id="A0AAN6U0H9"/>
<dbReference type="RefSeq" id="XP_062647863.1">
    <property type="nucleotide sequence ID" value="XM_062795582.1"/>
</dbReference>
<name>A0AAN6U0H9_9PEZI</name>
<organism evidence="1 2">
    <name type="scientific">Parathielavia appendiculata</name>
    <dbReference type="NCBI Taxonomy" id="2587402"/>
    <lineage>
        <taxon>Eukaryota</taxon>
        <taxon>Fungi</taxon>
        <taxon>Dikarya</taxon>
        <taxon>Ascomycota</taxon>
        <taxon>Pezizomycotina</taxon>
        <taxon>Sordariomycetes</taxon>
        <taxon>Sordariomycetidae</taxon>
        <taxon>Sordariales</taxon>
        <taxon>Chaetomiaceae</taxon>
        <taxon>Parathielavia</taxon>
    </lineage>
</organism>
<dbReference type="PANTHER" id="PTHR24148">
    <property type="entry name" value="ANKYRIN REPEAT DOMAIN-CONTAINING PROTEIN 39 HOMOLOG-RELATED"/>
    <property type="match status" value="1"/>
</dbReference>
<gene>
    <name evidence="1" type="ORF">N657DRAFT_671153</name>
</gene>
<sequence length="216" mass="24475">MGDIYRGATQRVLWLGDAVSHPGRDKDTARAFHVVKRLAQDAADVRRNPLRKVEYQKGAVFDEFKFDGSVESIFFENPWWRRAWTAQGIVLARRALLVSGRYQVDGDLFRSAMHHSAALGIAPWNHLVFGNYVDPPTTPFWKIYSALGFANGRLSALGIAPDYRKPVRDVYRNAQRRLLEVSGNLDMLGLCFPFTTPGTLWLPSWVPDWGPANRMA</sequence>
<dbReference type="InterPro" id="IPR052895">
    <property type="entry name" value="HetReg/Transcr_Mod"/>
</dbReference>
<keyword evidence="2" id="KW-1185">Reference proteome</keyword>
<evidence type="ECO:0000313" key="1">
    <source>
        <dbReference type="EMBL" id="KAK4124092.1"/>
    </source>
</evidence>
<accession>A0AAN6U0H9</accession>
<comment type="caution">
    <text evidence="1">The sequence shown here is derived from an EMBL/GenBank/DDBJ whole genome shotgun (WGS) entry which is preliminary data.</text>
</comment>
<protein>
    <submittedName>
        <fullName evidence="1">Uncharacterized protein</fullName>
    </submittedName>
</protein>
<dbReference type="Proteomes" id="UP001302602">
    <property type="component" value="Unassembled WGS sequence"/>
</dbReference>
<reference evidence="1" key="1">
    <citation type="journal article" date="2023" name="Mol. Phylogenet. Evol.">
        <title>Genome-scale phylogeny and comparative genomics of the fungal order Sordariales.</title>
        <authorList>
            <person name="Hensen N."/>
            <person name="Bonometti L."/>
            <person name="Westerberg I."/>
            <person name="Brannstrom I.O."/>
            <person name="Guillou S."/>
            <person name="Cros-Aarteil S."/>
            <person name="Calhoun S."/>
            <person name="Haridas S."/>
            <person name="Kuo A."/>
            <person name="Mondo S."/>
            <person name="Pangilinan J."/>
            <person name="Riley R."/>
            <person name="LaButti K."/>
            <person name="Andreopoulos B."/>
            <person name="Lipzen A."/>
            <person name="Chen C."/>
            <person name="Yan M."/>
            <person name="Daum C."/>
            <person name="Ng V."/>
            <person name="Clum A."/>
            <person name="Steindorff A."/>
            <person name="Ohm R.A."/>
            <person name="Martin F."/>
            <person name="Silar P."/>
            <person name="Natvig D.O."/>
            <person name="Lalanne C."/>
            <person name="Gautier V."/>
            <person name="Ament-Velasquez S.L."/>
            <person name="Kruys A."/>
            <person name="Hutchinson M.I."/>
            <person name="Powell A.J."/>
            <person name="Barry K."/>
            <person name="Miller A.N."/>
            <person name="Grigoriev I.V."/>
            <person name="Debuchy R."/>
            <person name="Gladieux P."/>
            <person name="Hiltunen Thoren M."/>
            <person name="Johannesson H."/>
        </authorList>
    </citation>
    <scope>NUCLEOTIDE SEQUENCE</scope>
    <source>
        <strain evidence="1">CBS 731.68</strain>
    </source>
</reference>
<evidence type="ECO:0000313" key="2">
    <source>
        <dbReference type="Proteomes" id="UP001302602"/>
    </source>
</evidence>
<proteinExistence type="predicted"/>
<reference evidence="1" key="2">
    <citation type="submission" date="2023-05" db="EMBL/GenBank/DDBJ databases">
        <authorList>
            <consortium name="Lawrence Berkeley National Laboratory"/>
            <person name="Steindorff A."/>
            <person name="Hensen N."/>
            <person name="Bonometti L."/>
            <person name="Westerberg I."/>
            <person name="Brannstrom I.O."/>
            <person name="Guillou S."/>
            <person name="Cros-Aarteil S."/>
            <person name="Calhoun S."/>
            <person name="Haridas S."/>
            <person name="Kuo A."/>
            <person name="Mondo S."/>
            <person name="Pangilinan J."/>
            <person name="Riley R."/>
            <person name="Labutti K."/>
            <person name="Andreopoulos B."/>
            <person name="Lipzen A."/>
            <person name="Chen C."/>
            <person name="Yanf M."/>
            <person name="Daum C."/>
            <person name="Ng V."/>
            <person name="Clum A."/>
            <person name="Ohm R."/>
            <person name="Martin F."/>
            <person name="Silar P."/>
            <person name="Natvig D."/>
            <person name="Lalanne C."/>
            <person name="Gautier V."/>
            <person name="Ament-Velasquez S.L."/>
            <person name="Kruys A."/>
            <person name="Hutchinson M.I."/>
            <person name="Powell A.J."/>
            <person name="Barry K."/>
            <person name="Miller A.N."/>
            <person name="Grigoriev I.V."/>
            <person name="Debuchy R."/>
            <person name="Gladieux P."/>
            <person name="Thoren M.H."/>
            <person name="Johannesson H."/>
        </authorList>
    </citation>
    <scope>NUCLEOTIDE SEQUENCE</scope>
    <source>
        <strain evidence="1">CBS 731.68</strain>
    </source>
</reference>
<dbReference type="PANTHER" id="PTHR24148:SF64">
    <property type="entry name" value="HETEROKARYON INCOMPATIBILITY DOMAIN-CONTAINING PROTEIN"/>
    <property type="match status" value="1"/>
</dbReference>
<dbReference type="EMBL" id="MU853227">
    <property type="protein sequence ID" value="KAK4124092.1"/>
    <property type="molecule type" value="Genomic_DNA"/>
</dbReference>
<dbReference type="GeneID" id="87832350"/>